<sequence length="24" mass="2681">MGIQSWVVSSTLCLHSVFLFRGNV</sequence>
<organism evidence="1">
    <name type="scientific">Arundo donax</name>
    <name type="common">Giant reed</name>
    <name type="synonym">Donax arundinaceus</name>
    <dbReference type="NCBI Taxonomy" id="35708"/>
    <lineage>
        <taxon>Eukaryota</taxon>
        <taxon>Viridiplantae</taxon>
        <taxon>Streptophyta</taxon>
        <taxon>Embryophyta</taxon>
        <taxon>Tracheophyta</taxon>
        <taxon>Spermatophyta</taxon>
        <taxon>Magnoliopsida</taxon>
        <taxon>Liliopsida</taxon>
        <taxon>Poales</taxon>
        <taxon>Poaceae</taxon>
        <taxon>PACMAD clade</taxon>
        <taxon>Arundinoideae</taxon>
        <taxon>Arundineae</taxon>
        <taxon>Arundo</taxon>
    </lineage>
</organism>
<dbReference type="AlphaFoldDB" id="A0A0A9HTQ5"/>
<protein>
    <submittedName>
        <fullName evidence="1">Uncharacterized protein</fullName>
    </submittedName>
</protein>
<proteinExistence type="predicted"/>
<dbReference type="EMBL" id="GBRH01161593">
    <property type="protein sequence ID" value="JAE36303.1"/>
    <property type="molecule type" value="Transcribed_RNA"/>
</dbReference>
<reference evidence="1" key="1">
    <citation type="submission" date="2014-09" db="EMBL/GenBank/DDBJ databases">
        <authorList>
            <person name="Magalhaes I.L.F."/>
            <person name="Oliveira U."/>
            <person name="Santos F.R."/>
            <person name="Vidigal T.H.D.A."/>
            <person name="Brescovit A.D."/>
            <person name="Santos A.J."/>
        </authorList>
    </citation>
    <scope>NUCLEOTIDE SEQUENCE</scope>
    <source>
        <tissue evidence="1">Shoot tissue taken approximately 20 cm above the soil surface</tissue>
    </source>
</reference>
<name>A0A0A9HTQ5_ARUDO</name>
<reference evidence="1" key="2">
    <citation type="journal article" date="2015" name="Data Brief">
        <title>Shoot transcriptome of the giant reed, Arundo donax.</title>
        <authorList>
            <person name="Barrero R.A."/>
            <person name="Guerrero F.D."/>
            <person name="Moolhuijzen P."/>
            <person name="Goolsby J.A."/>
            <person name="Tidwell J."/>
            <person name="Bellgard S.E."/>
            <person name="Bellgard M.I."/>
        </authorList>
    </citation>
    <scope>NUCLEOTIDE SEQUENCE</scope>
    <source>
        <tissue evidence="1">Shoot tissue taken approximately 20 cm above the soil surface</tissue>
    </source>
</reference>
<evidence type="ECO:0000313" key="1">
    <source>
        <dbReference type="EMBL" id="JAE36303.1"/>
    </source>
</evidence>
<accession>A0A0A9HTQ5</accession>